<dbReference type="Gene3D" id="3.40.720.10">
    <property type="entry name" value="Alkaline Phosphatase, subunit A"/>
    <property type="match status" value="1"/>
</dbReference>
<dbReference type="OrthoDB" id="96314at2759"/>
<evidence type="ECO:0000259" key="7">
    <source>
        <dbReference type="Pfam" id="PF00884"/>
    </source>
</evidence>
<sequence>MSVGKVFHPGIASNHSDDYPYSWSVPPYHPPSFAYEKRKVCKGDDGKLHANLLCPVNVTEMPLKILPDMENTEEAVRLLKSMKERDSPFFLAVGYYKPHIPFRIPQEFLKLYPLENMTLAPDPDVPRALPSVAYNPWTDIRKREDVQALNVSFPYGPIPKDFQLRIRQHYFAAVSYMDSQVGRLLSALDDLGLAKDTVVVFTSDHGWSLGEHGEWAKYSNFDVATRVPLIVYVPGVTSAMEKPGKKAFPFIDVFHQSGARFTEGRAMRNIVELVDLFPTVAELAGLKPPPPCPRSSFRVTALHGSSEAIAYSQYPRPSNTPQEDSDLPLLADIRIMGYSIRSCDYRYTLWVTFDPNTFWANMTDIHAGELYLVQEDPGQDNNVYNISEHGNVLGKLKDHVHWTTSLKQHLFYFNTGSKAKGIL</sequence>
<dbReference type="GO" id="GO:0005737">
    <property type="term" value="C:cytoplasm"/>
    <property type="evidence" value="ECO:0007669"/>
    <property type="project" value="TreeGrafter"/>
</dbReference>
<evidence type="ECO:0000256" key="6">
    <source>
        <dbReference type="ARBA" id="ARBA00022837"/>
    </source>
</evidence>
<keyword evidence="6" id="KW-0106">Calcium</keyword>
<evidence type="ECO:0000313" key="8">
    <source>
        <dbReference type="EMBL" id="KAI1884974.1"/>
    </source>
</evidence>
<reference evidence="8" key="1">
    <citation type="submission" date="2021-01" db="EMBL/GenBank/DDBJ databases">
        <authorList>
            <person name="Zahm M."/>
            <person name="Roques C."/>
            <person name="Cabau C."/>
            <person name="Klopp C."/>
            <person name="Donnadieu C."/>
            <person name="Jouanno E."/>
            <person name="Lampietro C."/>
            <person name="Louis A."/>
            <person name="Herpin A."/>
            <person name="Echchiki A."/>
            <person name="Berthelot C."/>
            <person name="Parey E."/>
            <person name="Roest-Crollius H."/>
            <person name="Braasch I."/>
            <person name="Postlethwait J."/>
            <person name="Bobe J."/>
            <person name="Montfort J."/>
            <person name="Bouchez O."/>
            <person name="Begum T."/>
            <person name="Mejri S."/>
            <person name="Adams A."/>
            <person name="Chen W.-J."/>
            <person name="Guiguen Y."/>
        </authorList>
    </citation>
    <scope>NUCLEOTIDE SEQUENCE</scope>
    <source>
        <tissue evidence="8">Blood</tissue>
    </source>
</reference>
<evidence type="ECO:0000256" key="5">
    <source>
        <dbReference type="ARBA" id="ARBA00022801"/>
    </source>
</evidence>
<accession>A0A8T3CP06</accession>
<keyword evidence="3" id="KW-0479">Metal-binding</keyword>
<protein>
    <recommendedName>
        <fullName evidence="7">Sulfatase N-terminal domain-containing protein</fullName>
    </recommendedName>
</protein>
<dbReference type="PANTHER" id="PTHR45953:SF1">
    <property type="entry name" value="IDURONATE 2-SULFATASE"/>
    <property type="match status" value="1"/>
</dbReference>
<comment type="cofactor">
    <cofactor evidence="1">
        <name>Ca(2+)</name>
        <dbReference type="ChEBI" id="CHEBI:29108"/>
    </cofactor>
</comment>
<feature type="domain" description="Sulfatase N-terminal" evidence="7">
    <location>
        <begin position="23"/>
        <end position="285"/>
    </location>
</feature>
<dbReference type="AlphaFoldDB" id="A0A8T3CP06"/>
<dbReference type="Pfam" id="PF00884">
    <property type="entry name" value="Sulfatase"/>
    <property type="match status" value="1"/>
</dbReference>
<name>A0A8T3CP06_9TELE</name>
<proteinExistence type="inferred from homology"/>
<dbReference type="InterPro" id="IPR000917">
    <property type="entry name" value="Sulfatase_N"/>
</dbReference>
<comment type="caution">
    <text evidence="8">The sequence shown here is derived from an EMBL/GenBank/DDBJ whole genome shotgun (WGS) entry which is preliminary data.</text>
</comment>
<organism evidence="8 9">
    <name type="scientific">Albula goreensis</name>
    <dbReference type="NCBI Taxonomy" id="1534307"/>
    <lineage>
        <taxon>Eukaryota</taxon>
        <taxon>Metazoa</taxon>
        <taxon>Chordata</taxon>
        <taxon>Craniata</taxon>
        <taxon>Vertebrata</taxon>
        <taxon>Euteleostomi</taxon>
        <taxon>Actinopterygii</taxon>
        <taxon>Neopterygii</taxon>
        <taxon>Teleostei</taxon>
        <taxon>Albuliformes</taxon>
        <taxon>Albulidae</taxon>
        <taxon>Albula</taxon>
    </lineage>
</organism>
<dbReference type="InterPro" id="IPR035874">
    <property type="entry name" value="IDS"/>
</dbReference>
<dbReference type="EMBL" id="JAERUA010000021">
    <property type="protein sequence ID" value="KAI1884974.1"/>
    <property type="molecule type" value="Genomic_DNA"/>
</dbReference>
<evidence type="ECO:0000256" key="4">
    <source>
        <dbReference type="ARBA" id="ARBA00022729"/>
    </source>
</evidence>
<dbReference type="PANTHER" id="PTHR45953">
    <property type="entry name" value="IDURONATE 2-SULFATASE"/>
    <property type="match status" value="1"/>
</dbReference>
<evidence type="ECO:0000256" key="3">
    <source>
        <dbReference type="ARBA" id="ARBA00022723"/>
    </source>
</evidence>
<dbReference type="CDD" id="cd16030">
    <property type="entry name" value="iduronate-2-sulfatase"/>
    <property type="match status" value="1"/>
</dbReference>
<comment type="similarity">
    <text evidence="2">Belongs to the sulfatase family.</text>
</comment>
<dbReference type="SUPFAM" id="SSF53649">
    <property type="entry name" value="Alkaline phosphatase-like"/>
    <property type="match status" value="1"/>
</dbReference>
<keyword evidence="9" id="KW-1185">Reference proteome</keyword>
<gene>
    <name evidence="8" type="ORF">AGOR_G00215420</name>
</gene>
<dbReference type="Proteomes" id="UP000829720">
    <property type="component" value="Unassembled WGS sequence"/>
</dbReference>
<evidence type="ECO:0000256" key="2">
    <source>
        <dbReference type="ARBA" id="ARBA00008779"/>
    </source>
</evidence>
<evidence type="ECO:0000256" key="1">
    <source>
        <dbReference type="ARBA" id="ARBA00001913"/>
    </source>
</evidence>
<dbReference type="GO" id="GO:0004423">
    <property type="term" value="F:iduronate-2-sulfatase activity"/>
    <property type="evidence" value="ECO:0007669"/>
    <property type="project" value="InterPro"/>
</dbReference>
<dbReference type="GO" id="GO:0046872">
    <property type="term" value="F:metal ion binding"/>
    <property type="evidence" value="ECO:0007669"/>
    <property type="project" value="UniProtKB-KW"/>
</dbReference>
<keyword evidence="4" id="KW-0732">Signal</keyword>
<dbReference type="InterPro" id="IPR017850">
    <property type="entry name" value="Alkaline_phosphatase_core_sf"/>
</dbReference>
<evidence type="ECO:0000313" key="9">
    <source>
        <dbReference type="Proteomes" id="UP000829720"/>
    </source>
</evidence>
<keyword evidence="5" id="KW-0378">Hydrolase</keyword>